<dbReference type="AlphaFoldDB" id="A0A4Y9FEY4"/>
<dbReference type="Proteomes" id="UP000297668">
    <property type="component" value="Unassembled WGS sequence"/>
</dbReference>
<dbReference type="InterPro" id="IPR011009">
    <property type="entry name" value="Kinase-like_dom_sf"/>
</dbReference>
<dbReference type="EMBL" id="SJZF01000002">
    <property type="protein sequence ID" value="TFU27442.1"/>
    <property type="molecule type" value="Genomic_DNA"/>
</dbReference>
<dbReference type="CDD" id="cd14014">
    <property type="entry name" value="STKc_PknB_like"/>
    <property type="match status" value="1"/>
</dbReference>
<gene>
    <name evidence="8" type="ORF">E0687_01520</name>
</gene>
<dbReference type="PANTHER" id="PTHR24345">
    <property type="entry name" value="SERINE/THREONINE-PROTEIN KINASE PLK"/>
    <property type="match status" value="1"/>
</dbReference>
<accession>A0A4Y9FEY4</accession>
<dbReference type="PROSITE" id="PS50011">
    <property type="entry name" value="PROTEIN_KINASE_DOM"/>
    <property type="match status" value="1"/>
</dbReference>
<dbReference type="InterPro" id="IPR017441">
    <property type="entry name" value="Protein_kinase_ATP_BS"/>
</dbReference>
<evidence type="ECO:0000256" key="1">
    <source>
        <dbReference type="ARBA" id="ARBA00022527"/>
    </source>
</evidence>
<keyword evidence="3 6" id="KW-0547">Nucleotide-binding</keyword>
<evidence type="ECO:0000313" key="9">
    <source>
        <dbReference type="Proteomes" id="UP000297668"/>
    </source>
</evidence>
<sequence length="278" mass="31165">MTSLRRKDFRLHMLLGLGQTAQVYLAEAPDGRKVALKLPRKEVRQDPRLAERFAREVSLSLSLKHPHLVQGLYGIPFGEEAFLALEYLEEGTLEERLLRGPLSQEEAMRALLQVGQALLFLHEKGFLHQDVKPSNVFVGKGGYKLGDLGTVRPLAEASSEYAGSPHYLAPELFLGAKPSPKSEAYSFGVMAYELLTGRRPFQGETLEALRNAHLLLPPPPTSLPPRLDKALRRLLAKTPEERLDIKGFVEVLTDPKGQTNVEAPSKRKGILFRLFWRK</sequence>
<dbReference type="Pfam" id="PF00069">
    <property type="entry name" value="Pkinase"/>
    <property type="match status" value="1"/>
</dbReference>
<dbReference type="RefSeq" id="WP_135259444.1">
    <property type="nucleotide sequence ID" value="NZ_SJZF01000002.1"/>
</dbReference>
<comment type="caution">
    <text evidence="8">The sequence shown here is derived from an EMBL/GenBank/DDBJ whole genome shotgun (WGS) entry which is preliminary data.</text>
</comment>
<dbReference type="SUPFAM" id="SSF56112">
    <property type="entry name" value="Protein kinase-like (PK-like)"/>
    <property type="match status" value="1"/>
</dbReference>
<evidence type="ECO:0000313" key="8">
    <source>
        <dbReference type="EMBL" id="TFU27442.1"/>
    </source>
</evidence>
<evidence type="ECO:0000256" key="2">
    <source>
        <dbReference type="ARBA" id="ARBA00022679"/>
    </source>
</evidence>
<evidence type="ECO:0000259" key="7">
    <source>
        <dbReference type="PROSITE" id="PS50011"/>
    </source>
</evidence>
<dbReference type="Gene3D" id="1.10.510.10">
    <property type="entry name" value="Transferase(Phosphotransferase) domain 1"/>
    <property type="match status" value="1"/>
</dbReference>
<evidence type="ECO:0000256" key="6">
    <source>
        <dbReference type="PROSITE-ProRule" id="PRU10141"/>
    </source>
</evidence>
<evidence type="ECO:0000256" key="4">
    <source>
        <dbReference type="ARBA" id="ARBA00022777"/>
    </source>
</evidence>
<name>A0A4Y9FEY4_9DEIN</name>
<feature type="binding site" evidence="6">
    <location>
        <position position="41"/>
    </location>
    <ligand>
        <name>ATP</name>
        <dbReference type="ChEBI" id="CHEBI:30616"/>
    </ligand>
</feature>
<proteinExistence type="predicted"/>
<protein>
    <submittedName>
        <fullName evidence="8">Serine/threonine protein kinase</fullName>
    </submittedName>
</protein>
<keyword evidence="4 8" id="KW-0418">Kinase</keyword>
<dbReference type="GO" id="GO:0005524">
    <property type="term" value="F:ATP binding"/>
    <property type="evidence" value="ECO:0007669"/>
    <property type="project" value="UniProtKB-UniRule"/>
</dbReference>
<dbReference type="Gene3D" id="3.30.200.20">
    <property type="entry name" value="Phosphorylase Kinase, domain 1"/>
    <property type="match status" value="1"/>
</dbReference>
<organism evidence="8 9">
    <name type="scientific">Thermus tengchongensis</name>
    <dbReference type="NCBI Taxonomy" id="1214928"/>
    <lineage>
        <taxon>Bacteria</taxon>
        <taxon>Thermotogati</taxon>
        <taxon>Deinococcota</taxon>
        <taxon>Deinococci</taxon>
        <taxon>Thermales</taxon>
        <taxon>Thermaceae</taxon>
        <taxon>Thermus</taxon>
    </lineage>
</organism>
<keyword evidence="5 6" id="KW-0067">ATP-binding</keyword>
<dbReference type="InterPro" id="IPR008271">
    <property type="entry name" value="Ser/Thr_kinase_AS"/>
</dbReference>
<dbReference type="PROSITE" id="PS00108">
    <property type="entry name" value="PROTEIN_KINASE_ST"/>
    <property type="match status" value="1"/>
</dbReference>
<keyword evidence="1 8" id="KW-0723">Serine/threonine-protein kinase</keyword>
<feature type="domain" description="Protein kinase" evidence="7">
    <location>
        <begin position="9"/>
        <end position="257"/>
    </location>
</feature>
<dbReference type="PANTHER" id="PTHR24345:SF91">
    <property type="entry name" value="SERINE_THREONINE-PROTEIN KINASE PLK4"/>
    <property type="match status" value="1"/>
</dbReference>
<dbReference type="SMART" id="SM00220">
    <property type="entry name" value="S_TKc"/>
    <property type="match status" value="1"/>
</dbReference>
<evidence type="ECO:0000256" key="5">
    <source>
        <dbReference type="ARBA" id="ARBA00022840"/>
    </source>
</evidence>
<dbReference type="InterPro" id="IPR000719">
    <property type="entry name" value="Prot_kinase_dom"/>
</dbReference>
<reference evidence="8 9" key="1">
    <citation type="submission" date="2019-03" db="EMBL/GenBank/DDBJ databases">
        <title>Thermus tengchongensis species for the arsenic transformation mechanism.</title>
        <authorList>
            <person name="Yuan G.C."/>
        </authorList>
    </citation>
    <scope>NUCLEOTIDE SEQUENCE [LARGE SCALE GENOMIC DNA]</scope>
    <source>
        <strain evidence="8 9">15W</strain>
    </source>
</reference>
<keyword evidence="2" id="KW-0808">Transferase</keyword>
<evidence type="ECO:0000256" key="3">
    <source>
        <dbReference type="ARBA" id="ARBA00022741"/>
    </source>
</evidence>
<dbReference type="PROSITE" id="PS00107">
    <property type="entry name" value="PROTEIN_KINASE_ATP"/>
    <property type="match status" value="1"/>
</dbReference>
<dbReference type="GO" id="GO:0004674">
    <property type="term" value="F:protein serine/threonine kinase activity"/>
    <property type="evidence" value="ECO:0007669"/>
    <property type="project" value="UniProtKB-KW"/>
</dbReference>